<evidence type="ECO:0000313" key="10">
    <source>
        <dbReference type="Proteomes" id="UP000182652"/>
    </source>
</evidence>
<protein>
    <submittedName>
        <fullName evidence="9">Phospholipase_D-nuclease N-terminal</fullName>
    </submittedName>
</protein>
<feature type="compositionally biased region" description="Low complexity" evidence="6">
    <location>
        <begin position="62"/>
        <end position="74"/>
    </location>
</feature>
<evidence type="ECO:0000256" key="6">
    <source>
        <dbReference type="SAM" id="MobiDB-lite"/>
    </source>
</evidence>
<keyword evidence="5 7" id="KW-0472">Membrane</keyword>
<feature type="compositionally biased region" description="Gly residues" evidence="6">
    <location>
        <begin position="75"/>
        <end position="86"/>
    </location>
</feature>
<evidence type="ECO:0000313" key="9">
    <source>
        <dbReference type="EMBL" id="SEB69737.1"/>
    </source>
</evidence>
<dbReference type="RefSeq" id="WP_107003097.1">
    <property type="nucleotide sequence ID" value="NZ_FNSN01000003.1"/>
</dbReference>
<feature type="region of interest" description="Disordered" evidence="6">
    <location>
        <begin position="62"/>
        <end position="138"/>
    </location>
</feature>
<evidence type="ECO:0000256" key="4">
    <source>
        <dbReference type="ARBA" id="ARBA00022989"/>
    </source>
</evidence>
<dbReference type="GO" id="GO:0005886">
    <property type="term" value="C:plasma membrane"/>
    <property type="evidence" value="ECO:0007669"/>
    <property type="project" value="UniProtKB-SubCell"/>
</dbReference>
<dbReference type="Proteomes" id="UP000182652">
    <property type="component" value="Unassembled WGS sequence"/>
</dbReference>
<dbReference type="STRING" id="156980.SAMN04489745_0996"/>
<evidence type="ECO:0000256" key="5">
    <source>
        <dbReference type="ARBA" id="ARBA00023136"/>
    </source>
</evidence>
<evidence type="ECO:0000256" key="2">
    <source>
        <dbReference type="ARBA" id="ARBA00022475"/>
    </source>
</evidence>
<evidence type="ECO:0000259" key="8">
    <source>
        <dbReference type="Pfam" id="PF13396"/>
    </source>
</evidence>
<keyword evidence="2" id="KW-1003">Cell membrane</keyword>
<comment type="subcellular location">
    <subcellularLocation>
        <location evidence="1">Cell membrane</location>
        <topology evidence="1">Multi-pass membrane protein</topology>
    </subcellularLocation>
</comment>
<accession>A0A1H4LGB9</accession>
<feature type="compositionally biased region" description="Basic and acidic residues" evidence="6">
    <location>
        <begin position="98"/>
        <end position="131"/>
    </location>
</feature>
<keyword evidence="4 7" id="KW-1133">Transmembrane helix</keyword>
<gene>
    <name evidence="9" type="ORF">SAMN04489745_0996</name>
</gene>
<feature type="domain" description="Cardiolipin synthase N-terminal" evidence="8">
    <location>
        <begin position="13"/>
        <end position="57"/>
    </location>
</feature>
<evidence type="ECO:0000256" key="3">
    <source>
        <dbReference type="ARBA" id="ARBA00022692"/>
    </source>
</evidence>
<reference evidence="9 10" key="1">
    <citation type="submission" date="2016-10" db="EMBL/GenBank/DDBJ databases">
        <authorList>
            <person name="de Groot N.N."/>
        </authorList>
    </citation>
    <scope>NUCLEOTIDE SEQUENCE [LARGE SCALE GENOMIC DNA]</scope>
    <source>
        <strain evidence="9 10">DSM 10495</strain>
    </source>
</reference>
<proteinExistence type="predicted"/>
<evidence type="ECO:0000256" key="1">
    <source>
        <dbReference type="ARBA" id="ARBA00004651"/>
    </source>
</evidence>
<feature type="transmembrane region" description="Helical" evidence="7">
    <location>
        <begin position="35"/>
        <end position="55"/>
    </location>
</feature>
<dbReference type="AlphaFoldDB" id="A0A1H4LGB9"/>
<keyword evidence="3 7" id="KW-0812">Transmembrane</keyword>
<dbReference type="Pfam" id="PF13396">
    <property type="entry name" value="PLDc_N"/>
    <property type="match status" value="1"/>
</dbReference>
<dbReference type="InterPro" id="IPR027379">
    <property type="entry name" value="CLS_N"/>
</dbReference>
<sequence>MPRVIISVVIVAVCIYALIDCLRTDSREVRGVPKGVWIVALLLLPLLGAILWFVLGRPRTAATRPATGGPASNGRGAGGGVTGGRPLGPDDDPQFLRNLEERRRNQEEARKLEEMRKKLEEQERRLHKGDDGAPGQDA</sequence>
<keyword evidence="10" id="KW-1185">Reference proteome</keyword>
<name>A0A1H4LGB9_9MICC</name>
<organism evidence="9 10">
    <name type="scientific">Arthrobacter woluwensis</name>
    <dbReference type="NCBI Taxonomy" id="156980"/>
    <lineage>
        <taxon>Bacteria</taxon>
        <taxon>Bacillati</taxon>
        <taxon>Actinomycetota</taxon>
        <taxon>Actinomycetes</taxon>
        <taxon>Micrococcales</taxon>
        <taxon>Micrococcaceae</taxon>
        <taxon>Arthrobacter</taxon>
    </lineage>
</organism>
<evidence type="ECO:0000256" key="7">
    <source>
        <dbReference type="SAM" id="Phobius"/>
    </source>
</evidence>
<dbReference type="EMBL" id="FNSN01000003">
    <property type="protein sequence ID" value="SEB69737.1"/>
    <property type="molecule type" value="Genomic_DNA"/>
</dbReference>